<dbReference type="InterPro" id="IPR029052">
    <property type="entry name" value="Metallo-depent_PP-like"/>
</dbReference>
<proteinExistence type="predicted"/>
<dbReference type="GO" id="GO:0046872">
    <property type="term" value="F:metal ion binding"/>
    <property type="evidence" value="ECO:0007669"/>
    <property type="project" value="UniProtKB-KW"/>
</dbReference>
<dbReference type="GO" id="GO:0016020">
    <property type="term" value="C:membrane"/>
    <property type="evidence" value="ECO:0007669"/>
    <property type="project" value="GOC"/>
</dbReference>
<dbReference type="OrthoDB" id="9780884at2"/>
<feature type="domain" description="Calcineurin-like phosphoesterase" evidence="3">
    <location>
        <begin position="116"/>
        <end position="276"/>
    </location>
</feature>
<evidence type="ECO:0000256" key="2">
    <source>
        <dbReference type="ARBA" id="ARBA00022801"/>
    </source>
</evidence>
<dbReference type="Proteomes" id="UP000295765">
    <property type="component" value="Unassembled WGS sequence"/>
</dbReference>
<keyword evidence="5" id="KW-1185">Reference proteome</keyword>
<dbReference type="RefSeq" id="WP_132545410.1">
    <property type="nucleotide sequence ID" value="NZ_SLWY01000026.1"/>
</dbReference>
<protein>
    <recommendedName>
        <fullName evidence="3">Calcineurin-like phosphoesterase domain-containing protein</fullName>
    </recommendedName>
</protein>
<evidence type="ECO:0000259" key="3">
    <source>
        <dbReference type="Pfam" id="PF00149"/>
    </source>
</evidence>
<dbReference type="PANTHER" id="PTHR31302:SF31">
    <property type="entry name" value="PHOSPHODIESTERASE YAEI"/>
    <property type="match status" value="1"/>
</dbReference>
<dbReference type="Gene3D" id="3.60.21.10">
    <property type="match status" value="1"/>
</dbReference>
<dbReference type="SUPFAM" id="SSF56300">
    <property type="entry name" value="Metallo-dependent phosphatases"/>
    <property type="match status" value="1"/>
</dbReference>
<name>A0A4R2L0V0_9GAMM</name>
<reference evidence="4 5" key="1">
    <citation type="submission" date="2019-03" db="EMBL/GenBank/DDBJ databases">
        <title>Genomic Encyclopedia of Type Strains, Phase IV (KMG-IV): sequencing the most valuable type-strain genomes for metagenomic binning, comparative biology and taxonomic classification.</title>
        <authorList>
            <person name="Goeker M."/>
        </authorList>
    </citation>
    <scope>NUCLEOTIDE SEQUENCE [LARGE SCALE GENOMIC DNA]</scope>
    <source>
        <strain evidence="4 5">DSM 25287</strain>
    </source>
</reference>
<keyword evidence="1" id="KW-0479">Metal-binding</keyword>
<sequence length="338" mass="37061">MPDDVSLLDAEPTGFAGGAAEGADVPADATLERLRSRLDPIHLRQRLGMESAHGKAVFGYGRTFFHLENWYSIHALIRFGLRALGLYARGERNAAAIRVTANTVRLAALPAVFDGLRLLHLTDLHLDAPIAYSHALVQAVLAAPRAEYTLITGDFRYRTHGDWQLALARLAALRPHLPGPVYAVLGNHDSIRMVPAIEDLDIRLLLNESVRLERDGARIHLAGIDDPHYFCADNFHRAARDVPVEEVAILLSHSPETYWQAAHCGFDLLLAGHTHGGQVCLPGGLALMTNADCPRAYCRGAWRYRDLQGYTSTGAGASVVPVRYNCPPEVVVHTLRRG</sequence>
<dbReference type="EMBL" id="SLWY01000026">
    <property type="protein sequence ID" value="TCO77326.1"/>
    <property type="molecule type" value="Genomic_DNA"/>
</dbReference>
<dbReference type="GO" id="GO:0009245">
    <property type="term" value="P:lipid A biosynthetic process"/>
    <property type="evidence" value="ECO:0007669"/>
    <property type="project" value="TreeGrafter"/>
</dbReference>
<gene>
    <name evidence="4" type="ORF">EV699_12612</name>
</gene>
<keyword evidence="2" id="KW-0378">Hydrolase</keyword>
<dbReference type="AlphaFoldDB" id="A0A4R2L0V0"/>
<evidence type="ECO:0000313" key="5">
    <source>
        <dbReference type="Proteomes" id="UP000295765"/>
    </source>
</evidence>
<dbReference type="Pfam" id="PF00149">
    <property type="entry name" value="Metallophos"/>
    <property type="match status" value="1"/>
</dbReference>
<accession>A0A4R2L0V0</accession>
<evidence type="ECO:0000313" key="4">
    <source>
        <dbReference type="EMBL" id="TCO77326.1"/>
    </source>
</evidence>
<dbReference type="PANTHER" id="PTHR31302">
    <property type="entry name" value="TRANSMEMBRANE PROTEIN WITH METALLOPHOSPHOESTERASE DOMAIN-RELATED"/>
    <property type="match status" value="1"/>
</dbReference>
<comment type="caution">
    <text evidence="4">The sequence shown here is derived from an EMBL/GenBank/DDBJ whole genome shotgun (WGS) entry which is preliminary data.</text>
</comment>
<evidence type="ECO:0000256" key="1">
    <source>
        <dbReference type="ARBA" id="ARBA00022723"/>
    </source>
</evidence>
<dbReference type="GO" id="GO:0008758">
    <property type="term" value="F:UDP-2,3-diacylglucosamine hydrolase activity"/>
    <property type="evidence" value="ECO:0007669"/>
    <property type="project" value="TreeGrafter"/>
</dbReference>
<organism evidence="4 5">
    <name type="scientific">Plasticicumulans lactativorans</name>
    <dbReference type="NCBI Taxonomy" id="1133106"/>
    <lineage>
        <taxon>Bacteria</taxon>
        <taxon>Pseudomonadati</taxon>
        <taxon>Pseudomonadota</taxon>
        <taxon>Gammaproteobacteria</taxon>
        <taxon>Candidatus Competibacteraceae</taxon>
        <taxon>Plasticicumulans</taxon>
    </lineage>
</organism>
<dbReference type="InterPro" id="IPR051158">
    <property type="entry name" value="Metallophosphoesterase_sf"/>
</dbReference>
<dbReference type="InterPro" id="IPR004843">
    <property type="entry name" value="Calcineurin-like_PHP"/>
</dbReference>